<proteinExistence type="predicted"/>
<dbReference type="Proteomes" id="UP000192917">
    <property type="component" value="Unassembled WGS sequence"/>
</dbReference>
<protein>
    <recommendedName>
        <fullName evidence="3">DUF2946 domain-containing protein</fullName>
    </recommendedName>
</protein>
<gene>
    <name evidence="1" type="ORF">SAMN05428998_10268</name>
</gene>
<dbReference type="EMBL" id="FWZX01000002">
    <property type="protein sequence ID" value="SME97384.1"/>
    <property type="molecule type" value="Genomic_DNA"/>
</dbReference>
<evidence type="ECO:0008006" key="3">
    <source>
        <dbReference type="Google" id="ProtNLM"/>
    </source>
</evidence>
<sequence>MAGDRRKVRSRRRGLAGARRPGRAGTLLALLALAFIAVSPYFCRLYMPQAYAAVAAEARPGDGSASGASSGGGVSVAELEAVFGSGLAFCGSGFLPASDGQGDETKPPPELFCLACQLAKAGAPLLPQLPELPKAQPAPAARVFPFAEQEVASDLWSLRVGLTRAPPTRL</sequence>
<evidence type="ECO:0000313" key="1">
    <source>
        <dbReference type="EMBL" id="SME97384.1"/>
    </source>
</evidence>
<reference evidence="1 2" key="1">
    <citation type="submission" date="2017-04" db="EMBL/GenBank/DDBJ databases">
        <authorList>
            <person name="Afonso C.L."/>
            <person name="Miller P.J."/>
            <person name="Scott M.A."/>
            <person name="Spackman E."/>
            <person name="Goraichik I."/>
            <person name="Dimitrov K.M."/>
            <person name="Suarez D.L."/>
            <person name="Swayne D.E."/>
        </authorList>
    </citation>
    <scope>NUCLEOTIDE SEQUENCE [LARGE SCALE GENOMIC DNA]</scope>
    <source>
        <strain evidence="1 2">USBA 355</strain>
    </source>
</reference>
<dbReference type="AlphaFoldDB" id="A0A1Y6BCS9"/>
<name>A0A1Y6BCS9_9PROT</name>
<accession>A0A1Y6BCS9</accession>
<organism evidence="1 2">
    <name type="scientific">Tistlia consotensis USBA 355</name>
    <dbReference type="NCBI Taxonomy" id="560819"/>
    <lineage>
        <taxon>Bacteria</taxon>
        <taxon>Pseudomonadati</taxon>
        <taxon>Pseudomonadota</taxon>
        <taxon>Alphaproteobacteria</taxon>
        <taxon>Rhodospirillales</taxon>
        <taxon>Rhodovibrionaceae</taxon>
        <taxon>Tistlia</taxon>
    </lineage>
</organism>
<evidence type="ECO:0000313" key="2">
    <source>
        <dbReference type="Proteomes" id="UP000192917"/>
    </source>
</evidence>
<keyword evidence="2" id="KW-1185">Reference proteome</keyword>
<dbReference type="STRING" id="560819.SAMN05428998_10268"/>